<name>A0AAV3QSU5_LITER</name>
<reference evidence="1 2" key="1">
    <citation type="submission" date="2024-01" db="EMBL/GenBank/DDBJ databases">
        <title>The complete chloroplast genome sequence of Lithospermum erythrorhizon: insights into the phylogenetic relationship among Boraginaceae species and the maternal lineages of purple gromwells.</title>
        <authorList>
            <person name="Okada T."/>
            <person name="Watanabe K."/>
        </authorList>
    </citation>
    <scope>NUCLEOTIDE SEQUENCE [LARGE SCALE GENOMIC DNA]</scope>
</reference>
<dbReference type="AlphaFoldDB" id="A0AAV3QSU5"/>
<sequence length="296" mass="33993">MMSHPKAQRFIWDDLSPKIVQQAIQQTMIFNICKSLTDGCAFSATARQLEYQIRIAYAQADPCIQINPISGPLFNHILWQEQLTHIHPTRNSRELWTPWELLQQVYGHYHGNGCPSFKNLRHWVKEIYHITNHGNSVEIEKIQEQLSRRMPLIAVINVFDDYRACGKSIYIGKPPPTEKSEIDRLATHAVVIVGDYKAVEGDEHGLSPGIYFLYQDSIHDFAPPKSVLGNGISILHPQVVLAVYYGVAKVPNLLVREDGIVDAMRIKEGRLENRRKEIHDSIKWHNFLARQEQAEK</sequence>
<evidence type="ECO:0008006" key="3">
    <source>
        <dbReference type="Google" id="ProtNLM"/>
    </source>
</evidence>
<keyword evidence="2" id="KW-1185">Reference proteome</keyword>
<gene>
    <name evidence="1" type="ORF">LIER_40046</name>
</gene>
<dbReference type="EMBL" id="BAABME010022393">
    <property type="protein sequence ID" value="GAA0165708.1"/>
    <property type="molecule type" value="Genomic_DNA"/>
</dbReference>
<evidence type="ECO:0000313" key="2">
    <source>
        <dbReference type="Proteomes" id="UP001454036"/>
    </source>
</evidence>
<evidence type="ECO:0000313" key="1">
    <source>
        <dbReference type="EMBL" id="GAA0165708.1"/>
    </source>
</evidence>
<dbReference type="SUPFAM" id="SSF54001">
    <property type="entry name" value="Cysteine proteinases"/>
    <property type="match status" value="1"/>
</dbReference>
<dbReference type="Proteomes" id="UP001454036">
    <property type="component" value="Unassembled WGS sequence"/>
</dbReference>
<protein>
    <recommendedName>
        <fullName evidence="3">Peptidase C39-like domain-containing protein</fullName>
    </recommendedName>
</protein>
<comment type="caution">
    <text evidence="1">The sequence shown here is derived from an EMBL/GenBank/DDBJ whole genome shotgun (WGS) entry which is preliminary data.</text>
</comment>
<dbReference type="InterPro" id="IPR038765">
    <property type="entry name" value="Papain-like_cys_pep_sf"/>
</dbReference>
<accession>A0AAV3QSU5</accession>
<proteinExistence type="predicted"/>
<organism evidence="1 2">
    <name type="scientific">Lithospermum erythrorhizon</name>
    <name type="common">Purple gromwell</name>
    <name type="synonym">Lithospermum officinale var. erythrorhizon</name>
    <dbReference type="NCBI Taxonomy" id="34254"/>
    <lineage>
        <taxon>Eukaryota</taxon>
        <taxon>Viridiplantae</taxon>
        <taxon>Streptophyta</taxon>
        <taxon>Embryophyta</taxon>
        <taxon>Tracheophyta</taxon>
        <taxon>Spermatophyta</taxon>
        <taxon>Magnoliopsida</taxon>
        <taxon>eudicotyledons</taxon>
        <taxon>Gunneridae</taxon>
        <taxon>Pentapetalae</taxon>
        <taxon>asterids</taxon>
        <taxon>lamiids</taxon>
        <taxon>Boraginales</taxon>
        <taxon>Boraginaceae</taxon>
        <taxon>Boraginoideae</taxon>
        <taxon>Lithospermeae</taxon>
        <taxon>Lithospermum</taxon>
    </lineage>
</organism>
<dbReference type="Gene3D" id="3.90.70.10">
    <property type="entry name" value="Cysteine proteinases"/>
    <property type="match status" value="1"/>
</dbReference>